<sequence>MGNEGDGRPLLLLDVDGPLNPYAASPQGRPAGYSTHRMRPTGWENPWDKPLRVWLNHGHGADLLALPYELVWATTWKSEANEWIGPHLGLPALPFVDWPTMTPPQHGARLHWKTRALVAYAEGRPFAWVDDELGPEDREWVQQNHGAPALLHWVDPRLGLLPDDFSALAKWAADQEQAAA</sequence>
<dbReference type="EMBL" id="CP108169">
    <property type="protein sequence ID" value="WTQ71571.1"/>
    <property type="molecule type" value="Genomic_DNA"/>
</dbReference>
<accession>A0AAU1LK33</accession>
<protein>
    <recommendedName>
        <fullName evidence="2">Secreted protein</fullName>
    </recommendedName>
</protein>
<proteinExistence type="predicted"/>
<name>A0AAU1LK33_9ACTN</name>
<organism evidence="1">
    <name type="scientific">Streptomyces sp. NBC_00148</name>
    <dbReference type="NCBI Taxonomy" id="2903626"/>
    <lineage>
        <taxon>Bacteria</taxon>
        <taxon>Bacillati</taxon>
        <taxon>Actinomycetota</taxon>
        <taxon>Actinomycetes</taxon>
        <taxon>Kitasatosporales</taxon>
        <taxon>Streptomycetaceae</taxon>
        <taxon>Streptomyces</taxon>
    </lineage>
</organism>
<dbReference type="AlphaFoldDB" id="A0AAU1LK33"/>
<gene>
    <name evidence="1" type="ORF">OG222_00130</name>
</gene>
<evidence type="ECO:0008006" key="2">
    <source>
        <dbReference type="Google" id="ProtNLM"/>
    </source>
</evidence>
<evidence type="ECO:0000313" key="1">
    <source>
        <dbReference type="EMBL" id="WTQ71571.1"/>
    </source>
</evidence>
<reference evidence="1" key="1">
    <citation type="submission" date="2022-10" db="EMBL/GenBank/DDBJ databases">
        <title>The complete genomes of actinobacterial strains from the NBC collection.</title>
        <authorList>
            <person name="Joergensen T.S."/>
            <person name="Alvarez Arevalo M."/>
            <person name="Sterndorff E.B."/>
            <person name="Faurdal D."/>
            <person name="Vuksanovic O."/>
            <person name="Mourched A.-S."/>
            <person name="Charusanti P."/>
            <person name="Shaw S."/>
            <person name="Blin K."/>
            <person name="Weber T."/>
        </authorList>
    </citation>
    <scope>NUCLEOTIDE SEQUENCE</scope>
    <source>
        <strain evidence="1">NBC_00148</strain>
    </source>
</reference>